<dbReference type="Gene3D" id="3.40.47.10">
    <property type="match status" value="1"/>
</dbReference>
<dbReference type="SUPFAM" id="SSF53901">
    <property type="entry name" value="Thiolase-like"/>
    <property type="match status" value="1"/>
</dbReference>
<dbReference type="EMBL" id="CABFOC020000015">
    <property type="protein sequence ID" value="CAH0046851.1"/>
    <property type="molecule type" value="Genomic_DNA"/>
</dbReference>
<dbReference type="Pfam" id="PF00698">
    <property type="entry name" value="Acyl_transf_1"/>
    <property type="match status" value="1"/>
</dbReference>
<evidence type="ECO:0000259" key="11">
    <source>
        <dbReference type="PROSITE" id="PS52004"/>
    </source>
</evidence>
<evidence type="ECO:0000256" key="3">
    <source>
        <dbReference type="ARBA" id="ARBA00022679"/>
    </source>
</evidence>
<dbReference type="GO" id="GO:1901336">
    <property type="term" value="P:lactone biosynthetic process"/>
    <property type="evidence" value="ECO:0007669"/>
    <property type="project" value="UniProtKB-ARBA"/>
</dbReference>
<dbReference type="InterPro" id="IPR036291">
    <property type="entry name" value="NAD(P)-bd_dom_sf"/>
</dbReference>
<dbReference type="SUPFAM" id="SSF52151">
    <property type="entry name" value="FabD/lysophospholipase-like"/>
    <property type="match status" value="1"/>
</dbReference>
<feature type="active site" description="Proton acceptor; for dehydratase activity" evidence="8">
    <location>
        <position position="986"/>
    </location>
</feature>
<dbReference type="InterPro" id="IPR020843">
    <property type="entry name" value="ER"/>
</dbReference>
<keyword evidence="2" id="KW-0597">Phosphoprotein</keyword>
<dbReference type="PROSITE" id="PS00606">
    <property type="entry name" value="KS3_1"/>
    <property type="match status" value="1"/>
</dbReference>
<dbReference type="Gene3D" id="3.90.180.10">
    <property type="entry name" value="Medium-chain alcohol dehydrogenases, catalytic domain"/>
    <property type="match status" value="1"/>
</dbReference>
<name>A0A9P0E8V8_9HYPO</name>
<dbReference type="PROSITE" id="PS52004">
    <property type="entry name" value="KS3_2"/>
    <property type="match status" value="1"/>
</dbReference>
<accession>A0A9P0E8V8</accession>
<protein>
    <recommendedName>
        <fullName evidence="15">Polyketide synthase</fullName>
    </recommendedName>
</protein>
<dbReference type="SUPFAM" id="SSF51735">
    <property type="entry name" value="NAD(P)-binding Rossmann-fold domains"/>
    <property type="match status" value="2"/>
</dbReference>
<dbReference type="Pfam" id="PF08240">
    <property type="entry name" value="ADH_N"/>
    <property type="match status" value="1"/>
</dbReference>
<dbReference type="Gene3D" id="3.40.50.720">
    <property type="entry name" value="NAD(P)-binding Rossmann-like Domain"/>
    <property type="match status" value="2"/>
</dbReference>
<dbReference type="InterPro" id="IPR009081">
    <property type="entry name" value="PP-bd_ACP"/>
</dbReference>
<feature type="domain" description="Ketosynthase family 3 (KS3)" evidence="11">
    <location>
        <begin position="27"/>
        <end position="451"/>
    </location>
</feature>
<dbReference type="CDD" id="cd05195">
    <property type="entry name" value="enoyl_red"/>
    <property type="match status" value="1"/>
</dbReference>
<dbReference type="Pfam" id="PF14765">
    <property type="entry name" value="PS-DH"/>
    <property type="match status" value="1"/>
</dbReference>
<dbReference type="Pfam" id="PF08659">
    <property type="entry name" value="KR"/>
    <property type="match status" value="1"/>
</dbReference>
<dbReference type="InterPro" id="IPR049900">
    <property type="entry name" value="PKS_mFAS_DH"/>
</dbReference>
<dbReference type="InterPro" id="IPR057326">
    <property type="entry name" value="KR_dom"/>
</dbReference>
<dbReference type="SUPFAM" id="SSF50129">
    <property type="entry name" value="GroES-like"/>
    <property type="match status" value="1"/>
</dbReference>
<keyword evidence="14" id="KW-1185">Reference proteome</keyword>
<dbReference type="PROSITE" id="PS50075">
    <property type="entry name" value="CARRIER"/>
    <property type="match status" value="1"/>
</dbReference>
<gene>
    <name evidence="13" type="ORF">CSOL1703_00013087</name>
</gene>
<keyword evidence="1" id="KW-0596">Phosphopantetheine</keyword>
<keyword evidence="6" id="KW-0511">Multifunctional enzyme</keyword>
<evidence type="ECO:0008006" key="15">
    <source>
        <dbReference type="Google" id="ProtNLM"/>
    </source>
</evidence>
<evidence type="ECO:0000313" key="14">
    <source>
        <dbReference type="Proteomes" id="UP000775872"/>
    </source>
</evidence>
<dbReference type="InterPro" id="IPR020841">
    <property type="entry name" value="PKS_Beta-ketoAc_synthase_dom"/>
</dbReference>
<dbReference type="InterPro" id="IPR011032">
    <property type="entry name" value="GroES-like_sf"/>
</dbReference>
<evidence type="ECO:0000259" key="12">
    <source>
        <dbReference type="PROSITE" id="PS52019"/>
    </source>
</evidence>
<comment type="caution">
    <text evidence="13">The sequence shown here is derived from an EMBL/GenBank/DDBJ whole genome shotgun (WGS) entry which is preliminary data.</text>
</comment>
<dbReference type="SUPFAM" id="SSF55048">
    <property type="entry name" value="Probable ACP-binding domain of malonyl-CoA ACP transacylase"/>
    <property type="match status" value="1"/>
</dbReference>
<dbReference type="InterPro" id="IPR016039">
    <property type="entry name" value="Thiolase-like"/>
</dbReference>
<dbReference type="InterPro" id="IPR018201">
    <property type="entry name" value="Ketoacyl_synth_AS"/>
</dbReference>
<feature type="domain" description="PKS/mFAS DH" evidence="12">
    <location>
        <begin position="954"/>
        <end position="1272"/>
    </location>
</feature>
<dbReference type="OrthoDB" id="329835at2759"/>
<dbReference type="GO" id="GO:0044550">
    <property type="term" value="P:secondary metabolite biosynthetic process"/>
    <property type="evidence" value="ECO:0007669"/>
    <property type="project" value="TreeGrafter"/>
</dbReference>
<dbReference type="InterPro" id="IPR013154">
    <property type="entry name" value="ADH-like_N"/>
</dbReference>
<dbReference type="PROSITE" id="PS52019">
    <property type="entry name" value="PKS_MFAS_DH"/>
    <property type="match status" value="1"/>
</dbReference>
<dbReference type="CDD" id="cd00833">
    <property type="entry name" value="PKS"/>
    <property type="match status" value="1"/>
</dbReference>
<dbReference type="Gene3D" id="3.40.366.10">
    <property type="entry name" value="Malonyl-Coenzyme A Acyl Carrier Protein, domain 2"/>
    <property type="match status" value="1"/>
</dbReference>
<dbReference type="InterPro" id="IPR049551">
    <property type="entry name" value="PKS_DH_C"/>
</dbReference>
<sequence length="2422" mass="264337">MSQSNGTNGFSTPHPRLGHPSLPESNDDPACIIGMSCRMPGGVYSPTDLWDFIIQKRTAQGRMPSERFNIDGFLKRPGEKSHAGVVEPEGGYFLRGDTRRFDNHFFGINNLEAMYMDPQQRNLLEVVYECIEGAGVPMDRVAGSNTGVYVGNFTGDYASGQVRDLDYFHRYHATGLSPALMSNRISYVFDMRGPSLTLDTACSSSMYALHTAINDLNTGECDGAIIACANLLGGPEQQLMTITGGVISPTSSCHTFDESADGYGRGEAVNALYIKKLSAAQRDGDRIRAIIRSAAINADGRTHGISQPSSDAQEALIRRTYQKAGIDKSGTDYVECHGTGTPVGDPIEVAGVGRAFECGPDRPLMIGSVKTNFGHSEAASAITSIIKVTLALESGIIPPTFGIKKINPALKLESFNMQVVQKAQPWPRALRRASVNSFGFGGANGHAILESVQSYFQGKGLKEAKKANGVHPRTGSIILPVSAATTDALQARMDGTAKAIETHKTDSTYVEKLAFTLTQRRSHMKYRNFLVAKEGISGIEVDSFPSVASIPSVDKTASVLPIVFVCTGQGAQYPGMAKELLQSSARFAATIRSLDEDLKSVPERPGWSIQGTISDSSSADQVHHVTRSQPVCTAIQIALIDTLADWGIRPASTVGHSSGEIAAAYAAGFLSARQAILTAYYRGYAVNRLATSGRMMAAGISNQEASELIHEKGLGNLVRVGCVNSPKSVTLSGSLCGIESLRQELEARGSFVRLLETNGRPYHSHIMKEISHLYEELLEPVFKDGHVRTRPAATMYSSVGRDSDILRVFDHKISSPARYWCENLERPVQFGPAVENLTVNMNMGKLHIIESGPHAALRGPLEQIRKGLNSPEHDFIYSSTLDRKKNSDKCMLELAGTLFQHGYELQWPAVNGMGHKQLEPIPDLPPYPWDYSGGILFTEPRASHEIKNRKYPRHVLLGSLQVAGDGIEHRWRNVLQVNEVPWLQDHKLESEVLFPGAGYLCMAMEGLKQIRGLYDVSDDPERSFLFRDVNLIAALVVPENAQHSGGGGLEMHTTIKQYKLSAFSTSQTWFEFSISSWVDEKATLHCNGQIALQTGQSSDCGQTTTLEAARIENYEEQPIGPFYSKLDAKGMCYGPTFQTLTGSWVDSSRIRTDAVYSTRLTQDGTGSSTTREPYDIHPTLIDACLQTPINTITSGRVSEMRVFLPVFIGKCQIYPTGPSDTGNEGVIHTISALTSPGTMRVGCTLRKNDEKGATVINIENARYTLYNGKEASHASSNGRIPSSGSYRHPCMRLLWKPDLLRVNSESEGQLRNYVSRFVDAQEPDMAENESFARIAAILDLAGHKNPGMQVLEISSPGKTSNAGDWQRLLDQGSSLFPRYRSWDVAKLEKQMIQVESSVTDKQQFDVVLIPTHIAASKCWECDQLPQQVASLVGPRGIIITRASEAALHNLKACGFNPIDIGNRCLLGVKNEDVSDSVSGKPFVVLLGSTPSRTVDKLAETLSASLLGAFGAARVDIVSLLDLSKISITNTSICISLLEAEEGFLAAMKPEQMDILRRLVCSEASAILWITGADALSGYKTPDFSLSSGLFRCLNVEQPGTRFSVLDIGHSLTTAASESPSSPSISTTIVSVLKAQHPKDDLEFVHHDGMLHISRIVPDESMNSLFRSRMHSTSNSQAHETKFKNAGHARLALGKVGLLSSLHFQEVCEPTSELKDGYVDVDVRAVSINAKDVYTMFGRVETHESSLALEFSGVVRAVGPNVHLQPGDRVVAMAPNHWNTTERVPASAVHKLLPDEDFSVMSTLPVVYSTAIYALEERAHLQAGESVLIHAGAGAFGIAAISLALSMGATVYTTASTIAKREFLMSEFNLPDSHIFNSRDSSFAIQIKKATGGAGVDVIVNSLAGDLLHDGWDCIAPFGRFVEIGKKDLVDSGKLDMSVFLRSVTFTAFDLSELFYNKTQRQRGTLNRLVSKALELYRSGKIRALPITKYDVGDVVEAYRHFSKQSRVGKVVISLENPESSIPISPAKYQTLFHPDKVYLLVGCLGGIGRSLSRWMMSRGARNFVFMGRSGTDKAEAGKLVARLKDAGANVHVVRGDVVDSNAVVLAVKACEETLLPIGGVIQAAMAVSASNFRDMSNEAWHKGIQPKWQGTWNLHKALESHEMDFFLCTSSLSGCHGSATESNYCAANQFLDAFAQWRKRQGKPTVAVALGVISDVGYVSENSDVMNWLLRRGLMALSEDEMLQMIDLGLVNDLHWRPQKSELLTGMETTRLRELYAQGFEVEFEGWWDPRSAIVVSTLSSQNKEETRSVRSGESVLGSLPAWLKSISKPAIDTLREEADAGSLQEALLRAISKRLSSMILLPLKEMDSNKPIHQYGVDSLLISEYRNWFWSALGVDVPFLSLTKGDKSLAGLAQDVVSRLS</sequence>
<feature type="compositionally biased region" description="Polar residues" evidence="9">
    <location>
        <begin position="1"/>
        <end position="11"/>
    </location>
</feature>
<dbReference type="InterPro" id="IPR001227">
    <property type="entry name" value="Ac_transferase_dom_sf"/>
</dbReference>
<dbReference type="PANTHER" id="PTHR43775:SF50">
    <property type="entry name" value="HIGHLY REDUCING POLYKETIDE SYNTHASE SRDA"/>
    <property type="match status" value="1"/>
</dbReference>
<dbReference type="InterPro" id="IPR050091">
    <property type="entry name" value="PKS_NRPS_Biosynth_Enz"/>
</dbReference>
<dbReference type="InterPro" id="IPR042104">
    <property type="entry name" value="PKS_dehydratase_sf"/>
</dbReference>
<dbReference type="InterPro" id="IPR013968">
    <property type="entry name" value="PKS_KR"/>
</dbReference>
<feature type="active site" description="Proton donor; for dehydratase activity" evidence="8">
    <location>
        <position position="1182"/>
    </location>
</feature>
<dbReference type="GO" id="GO:0004312">
    <property type="term" value="F:fatty acid synthase activity"/>
    <property type="evidence" value="ECO:0007669"/>
    <property type="project" value="TreeGrafter"/>
</dbReference>
<dbReference type="InterPro" id="IPR016035">
    <property type="entry name" value="Acyl_Trfase/lysoPLipase"/>
</dbReference>
<dbReference type="GO" id="GO:0006633">
    <property type="term" value="P:fatty acid biosynthetic process"/>
    <property type="evidence" value="ECO:0007669"/>
    <property type="project" value="InterPro"/>
</dbReference>
<evidence type="ECO:0000256" key="6">
    <source>
        <dbReference type="ARBA" id="ARBA00023268"/>
    </source>
</evidence>
<feature type="domain" description="Carrier" evidence="10">
    <location>
        <begin position="2343"/>
        <end position="2421"/>
    </location>
</feature>
<feature type="region of interest" description="C-terminal hotdog fold" evidence="8">
    <location>
        <begin position="1114"/>
        <end position="1272"/>
    </location>
</feature>
<dbReference type="Proteomes" id="UP000775872">
    <property type="component" value="Unassembled WGS sequence"/>
</dbReference>
<dbReference type="PANTHER" id="PTHR43775">
    <property type="entry name" value="FATTY ACID SYNTHASE"/>
    <property type="match status" value="1"/>
</dbReference>
<dbReference type="InterPro" id="IPR014043">
    <property type="entry name" value="Acyl_transferase_dom"/>
</dbReference>
<dbReference type="SMART" id="SM00826">
    <property type="entry name" value="PKS_DH"/>
    <property type="match status" value="1"/>
</dbReference>
<dbReference type="Pfam" id="PF13602">
    <property type="entry name" value="ADH_zinc_N_2"/>
    <property type="match status" value="1"/>
</dbReference>
<feature type="region of interest" description="Disordered" evidence="9">
    <location>
        <begin position="1"/>
        <end position="25"/>
    </location>
</feature>
<evidence type="ECO:0000256" key="2">
    <source>
        <dbReference type="ARBA" id="ARBA00022553"/>
    </source>
</evidence>
<dbReference type="GO" id="GO:0016491">
    <property type="term" value="F:oxidoreductase activity"/>
    <property type="evidence" value="ECO:0007669"/>
    <property type="project" value="UniProtKB-KW"/>
</dbReference>
<dbReference type="Gene3D" id="3.10.129.110">
    <property type="entry name" value="Polyketide synthase dehydratase"/>
    <property type="match status" value="1"/>
</dbReference>
<evidence type="ECO:0000256" key="1">
    <source>
        <dbReference type="ARBA" id="ARBA00022450"/>
    </source>
</evidence>
<dbReference type="SMART" id="SM00825">
    <property type="entry name" value="PKS_KS"/>
    <property type="match status" value="1"/>
</dbReference>
<dbReference type="Pfam" id="PF02801">
    <property type="entry name" value="Ketoacyl-synt_C"/>
    <property type="match status" value="1"/>
</dbReference>
<keyword evidence="3" id="KW-0808">Transferase</keyword>
<keyword evidence="7" id="KW-0012">Acyltransferase</keyword>
<dbReference type="GO" id="GO:0004315">
    <property type="term" value="F:3-oxoacyl-[acyl-carrier-protein] synthase activity"/>
    <property type="evidence" value="ECO:0007669"/>
    <property type="project" value="InterPro"/>
</dbReference>
<dbReference type="Pfam" id="PF00109">
    <property type="entry name" value="ketoacyl-synt"/>
    <property type="match status" value="1"/>
</dbReference>
<dbReference type="InterPro" id="IPR016036">
    <property type="entry name" value="Malonyl_transacylase_ACP-bd"/>
</dbReference>
<evidence type="ECO:0000313" key="13">
    <source>
        <dbReference type="EMBL" id="CAH0046851.1"/>
    </source>
</evidence>
<dbReference type="SMART" id="SM00829">
    <property type="entry name" value="PKS_ER"/>
    <property type="match status" value="1"/>
</dbReference>
<dbReference type="Pfam" id="PF16197">
    <property type="entry name" value="KAsynt_C_assoc"/>
    <property type="match status" value="1"/>
</dbReference>
<feature type="region of interest" description="N-terminal hotdog fold" evidence="8">
    <location>
        <begin position="954"/>
        <end position="1097"/>
    </location>
</feature>
<reference evidence="13 14" key="2">
    <citation type="submission" date="2021-10" db="EMBL/GenBank/DDBJ databases">
        <authorList>
            <person name="Piombo E."/>
        </authorList>
    </citation>
    <scope>NUCLEOTIDE SEQUENCE [LARGE SCALE GENOMIC DNA]</scope>
</reference>
<keyword evidence="5" id="KW-0560">Oxidoreductase</keyword>
<organism evidence="13 14">
    <name type="scientific">Clonostachys solani</name>
    <dbReference type="NCBI Taxonomy" id="160281"/>
    <lineage>
        <taxon>Eukaryota</taxon>
        <taxon>Fungi</taxon>
        <taxon>Dikarya</taxon>
        <taxon>Ascomycota</taxon>
        <taxon>Pezizomycotina</taxon>
        <taxon>Sordariomycetes</taxon>
        <taxon>Hypocreomycetidae</taxon>
        <taxon>Hypocreales</taxon>
        <taxon>Bionectriaceae</taxon>
        <taxon>Clonostachys</taxon>
    </lineage>
</organism>
<dbReference type="Pfam" id="PF21089">
    <property type="entry name" value="PKS_DH_N"/>
    <property type="match status" value="1"/>
</dbReference>
<proteinExistence type="predicted"/>
<evidence type="ECO:0000256" key="9">
    <source>
        <dbReference type="SAM" id="MobiDB-lite"/>
    </source>
</evidence>
<dbReference type="InterPro" id="IPR049552">
    <property type="entry name" value="PKS_DH_N"/>
</dbReference>
<dbReference type="InterPro" id="IPR014031">
    <property type="entry name" value="Ketoacyl_synth_C"/>
</dbReference>
<evidence type="ECO:0000256" key="4">
    <source>
        <dbReference type="ARBA" id="ARBA00022857"/>
    </source>
</evidence>
<reference evidence="14" key="1">
    <citation type="submission" date="2019-06" db="EMBL/GenBank/DDBJ databases">
        <authorList>
            <person name="Broberg M."/>
        </authorList>
    </citation>
    <scope>NUCLEOTIDE SEQUENCE [LARGE SCALE GENOMIC DNA]</scope>
</reference>
<dbReference type="InterPro" id="IPR020807">
    <property type="entry name" value="PKS_DH"/>
</dbReference>
<dbReference type="InterPro" id="IPR036736">
    <property type="entry name" value="ACP-like_sf"/>
</dbReference>
<evidence type="ECO:0000256" key="8">
    <source>
        <dbReference type="PROSITE-ProRule" id="PRU01363"/>
    </source>
</evidence>
<evidence type="ECO:0000256" key="7">
    <source>
        <dbReference type="ARBA" id="ARBA00023315"/>
    </source>
</evidence>
<dbReference type="Gene3D" id="3.30.70.3290">
    <property type="match status" value="1"/>
</dbReference>
<evidence type="ECO:0000256" key="5">
    <source>
        <dbReference type="ARBA" id="ARBA00023002"/>
    </source>
</evidence>
<dbReference type="SMART" id="SM00822">
    <property type="entry name" value="PKS_KR"/>
    <property type="match status" value="1"/>
</dbReference>
<dbReference type="SMART" id="SM00827">
    <property type="entry name" value="PKS_AT"/>
    <property type="match status" value="1"/>
</dbReference>
<dbReference type="FunFam" id="3.40.50.720:FF:000209">
    <property type="entry name" value="Polyketide synthase Pks12"/>
    <property type="match status" value="1"/>
</dbReference>
<dbReference type="InterPro" id="IPR014030">
    <property type="entry name" value="Ketoacyl_synth_N"/>
</dbReference>
<dbReference type="InterPro" id="IPR032821">
    <property type="entry name" value="PKS_assoc"/>
</dbReference>
<evidence type="ECO:0000259" key="10">
    <source>
        <dbReference type="PROSITE" id="PS50075"/>
    </source>
</evidence>
<keyword evidence="4" id="KW-0521">NADP</keyword>
<dbReference type="SUPFAM" id="SSF47336">
    <property type="entry name" value="ACP-like"/>
    <property type="match status" value="1"/>
</dbReference>